<organism evidence="2 3">
    <name type="scientific">Kurthia gibsonii</name>
    <dbReference type="NCBI Taxonomy" id="33946"/>
    <lineage>
        <taxon>Bacteria</taxon>
        <taxon>Bacillati</taxon>
        <taxon>Bacillota</taxon>
        <taxon>Bacilli</taxon>
        <taxon>Bacillales</taxon>
        <taxon>Caryophanaceae</taxon>
        <taxon>Kurthia</taxon>
    </lineage>
</organism>
<feature type="signal peptide" evidence="1">
    <location>
        <begin position="1"/>
        <end position="31"/>
    </location>
</feature>
<feature type="chain" id="PRO_5045727543" evidence="1">
    <location>
        <begin position="32"/>
        <end position="258"/>
    </location>
</feature>
<accession>A0ABU9LJI0</accession>
<proteinExistence type="predicted"/>
<dbReference type="EMBL" id="JBCEWA010000004">
    <property type="protein sequence ID" value="MEL5988182.1"/>
    <property type="molecule type" value="Genomic_DNA"/>
</dbReference>
<keyword evidence="3" id="KW-1185">Reference proteome</keyword>
<evidence type="ECO:0000256" key="1">
    <source>
        <dbReference type="SAM" id="SignalP"/>
    </source>
</evidence>
<name>A0ABU9LJI0_9BACL</name>
<evidence type="ECO:0000313" key="3">
    <source>
        <dbReference type="Proteomes" id="UP001398420"/>
    </source>
</evidence>
<dbReference type="Gene3D" id="2.30.30.40">
    <property type="entry name" value="SH3 Domains"/>
    <property type="match status" value="1"/>
</dbReference>
<comment type="caution">
    <text evidence="2">The sequence shown here is derived from an EMBL/GenBank/DDBJ whole genome shotgun (WGS) entry which is preliminary data.</text>
</comment>
<evidence type="ECO:0000313" key="2">
    <source>
        <dbReference type="EMBL" id="MEL5988182.1"/>
    </source>
</evidence>
<sequence>MSYSFKKTGTFITITAVAFSILTLTSTFSQAKSTYKTASVEQFREVQPNKTVHIFSKPSANSKKYVKLPKNSGVVVTGQTKNGFSKIRYQFQYAYVKTSALKKVSAKTGTHYARDISKKYRYDVPMNAGSIYARTFTASFLKTYKPSPAVTNFWFYKSSPTQFGITEYDTSKGLYTGDIEDGYLSLSIKYPIKKNLIWSGELGQKTKITQTKATVKTKAGTFKNVVVTQNGKMTYYYAPNKGLIQTKDRGKTFIQLTK</sequence>
<protein>
    <submittedName>
        <fullName evidence="2">Uncharacterized protein</fullName>
    </submittedName>
</protein>
<keyword evidence="1" id="KW-0732">Signal</keyword>
<dbReference type="RefSeq" id="WP_342302874.1">
    <property type="nucleotide sequence ID" value="NZ_JBCEWA010000004.1"/>
</dbReference>
<reference evidence="2 3" key="1">
    <citation type="submission" date="2024-04" db="EMBL/GenBank/DDBJ databases">
        <authorList>
            <person name="Wu Y.S."/>
            <person name="Zhang L."/>
        </authorList>
    </citation>
    <scope>NUCLEOTIDE SEQUENCE [LARGE SCALE GENOMIC DNA]</scope>
    <source>
        <strain evidence="2 3">KG-01</strain>
    </source>
</reference>
<dbReference type="Proteomes" id="UP001398420">
    <property type="component" value="Unassembled WGS sequence"/>
</dbReference>
<gene>
    <name evidence="2" type="ORF">AAF454_07090</name>
</gene>